<evidence type="ECO:0000256" key="4">
    <source>
        <dbReference type="SAM" id="SignalP"/>
    </source>
</evidence>
<name>A0AA50F506_GALME</name>
<dbReference type="SUPFAM" id="SSF56994">
    <property type="entry name" value="Insulin-like"/>
    <property type="match status" value="1"/>
</dbReference>
<accession>A0AA50F506</accession>
<dbReference type="AlphaFoldDB" id="A0AA50F506"/>
<evidence type="ECO:0000256" key="1">
    <source>
        <dbReference type="ARBA" id="ARBA00009034"/>
    </source>
</evidence>
<protein>
    <submittedName>
        <fullName evidence="5">Insulin-like peptide transcript variant X4</fullName>
    </submittedName>
</protein>
<dbReference type="GO" id="GO:0005576">
    <property type="term" value="C:extracellular region"/>
    <property type="evidence" value="ECO:0007669"/>
    <property type="project" value="UniProtKB-ARBA"/>
</dbReference>
<evidence type="ECO:0000256" key="3">
    <source>
        <dbReference type="ARBA" id="ARBA00022729"/>
    </source>
</evidence>
<evidence type="ECO:0000313" key="5">
    <source>
        <dbReference type="EMBL" id="WLY76840.1"/>
    </source>
</evidence>
<dbReference type="PROSITE" id="PS00262">
    <property type="entry name" value="INSULIN"/>
    <property type="match status" value="1"/>
</dbReference>
<sequence length="96" mass="10885">MKGFYVFMVLVTCYSIASAHILTSAYVNYPSAICKKMLNHALDSVCTYNYESTELLHETFSKEVDTTSWEYVEKVLDVCCLRPCTLSELLSACPIH</sequence>
<keyword evidence="3 4" id="KW-0732">Signal</keyword>
<evidence type="ECO:0000256" key="2">
    <source>
        <dbReference type="ARBA" id="ARBA00022685"/>
    </source>
</evidence>
<dbReference type="InterPro" id="IPR022353">
    <property type="entry name" value="Insulin_CS"/>
</dbReference>
<comment type="similarity">
    <text evidence="1">Belongs to the insulin family.</text>
</comment>
<keyword evidence="2" id="KW-0165">Cleavage on pair of basic residues</keyword>
<reference evidence="5" key="1">
    <citation type="submission" date="2023-05" db="EMBL/GenBank/DDBJ databases">
        <authorList>
            <person name="Luo L."/>
        </authorList>
    </citation>
    <scope>NUCLEOTIDE SEQUENCE</scope>
</reference>
<dbReference type="Gene3D" id="1.10.100.10">
    <property type="entry name" value="Insulin-like"/>
    <property type="match status" value="1"/>
</dbReference>
<dbReference type="EMBL" id="OQ943368">
    <property type="protein sequence ID" value="WLY76840.1"/>
    <property type="molecule type" value="mRNA"/>
</dbReference>
<dbReference type="InterPro" id="IPR036438">
    <property type="entry name" value="Insulin-like_sf"/>
</dbReference>
<feature type="signal peptide" evidence="4">
    <location>
        <begin position="1"/>
        <end position="19"/>
    </location>
</feature>
<organism evidence="5">
    <name type="scientific">Galleria mellonella</name>
    <name type="common">Greater wax moth</name>
    <dbReference type="NCBI Taxonomy" id="7137"/>
    <lineage>
        <taxon>Eukaryota</taxon>
        <taxon>Metazoa</taxon>
        <taxon>Ecdysozoa</taxon>
        <taxon>Arthropoda</taxon>
        <taxon>Hexapoda</taxon>
        <taxon>Insecta</taxon>
        <taxon>Pterygota</taxon>
        <taxon>Neoptera</taxon>
        <taxon>Endopterygota</taxon>
        <taxon>Lepidoptera</taxon>
        <taxon>Glossata</taxon>
        <taxon>Ditrysia</taxon>
        <taxon>Pyraloidea</taxon>
        <taxon>Pyralidae</taxon>
        <taxon>Galleriinae</taxon>
        <taxon>Galleria</taxon>
    </lineage>
</organism>
<proteinExistence type="evidence at transcript level"/>
<feature type="chain" id="PRO_5041211534" evidence="4">
    <location>
        <begin position="20"/>
        <end position="96"/>
    </location>
</feature>